<comment type="caution">
    <text evidence="2">The sequence shown here is derived from an EMBL/GenBank/DDBJ whole genome shotgun (WGS) entry which is preliminary data.</text>
</comment>
<dbReference type="GO" id="GO:0005829">
    <property type="term" value="C:cytosol"/>
    <property type="evidence" value="ECO:0007669"/>
    <property type="project" value="TreeGrafter"/>
</dbReference>
<proteinExistence type="predicted"/>
<organism evidence="2">
    <name type="scientific">Acidicaldus sp</name>
    <dbReference type="NCBI Taxonomy" id="1872105"/>
    <lineage>
        <taxon>Bacteria</taxon>
        <taxon>Pseudomonadati</taxon>
        <taxon>Pseudomonadota</taxon>
        <taxon>Alphaproteobacteria</taxon>
        <taxon>Acetobacterales</taxon>
        <taxon>Acetobacteraceae</taxon>
        <taxon>Acidicaldus</taxon>
    </lineage>
</organism>
<dbReference type="Gene3D" id="3.40.50.360">
    <property type="match status" value="1"/>
</dbReference>
<dbReference type="AlphaFoldDB" id="A0A8J4HDK6"/>
<dbReference type="SUPFAM" id="SSF52218">
    <property type="entry name" value="Flavoproteins"/>
    <property type="match status" value="1"/>
</dbReference>
<sequence>MTKTPFILGIGGTTRAGSSTERILKVALDAARAAGAETAMIGGGALQLPMYDPAEATLAPAAAHFVELVRRCHGLIIASPGYHGTISGMIKNAIDYIEALREDPRPYLEGRAVGCIVCAQGWQATGTTLVALRSVVHALRGWPTPFGAAINSAQPFFDADGNCTDEAVCRQLETVGRQVVEFARMRLKP</sequence>
<dbReference type="InterPro" id="IPR005025">
    <property type="entry name" value="FMN_Rdtase-like_dom"/>
</dbReference>
<protein>
    <submittedName>
        <fullName evidence="2">NADPH-dependent oxidoreductase</fullName>
    </submittedName>
</protein>
<reference evidence="2" key="1">
    <citation type="journal article" date="2020" name="mSystems">
        <title>Genome- and Community-Level Interaction Insights into Carbon Utilization and Element Cycling Functions of Hydrothermarchaeota in Hydrothermal Sediment.</title>
        <authorList>
            <person name="Zhou Z."/>
            <person name="Liu Y."/>
            <person name="Xu W."/>
            <person name="Pan J."/>
            <person name="Luo Z.H."/>
            <person name="Li M."/>
        </authorList>
    </citation>
    <scope>NUCLEOTIDE SEQUENCE</scope>
    <source>
        <strain evidence="2">SpSt-997</strain>
    </source>
</reference>
<dbReference type="InterPro" id="IPR050712">
    <property type="entry name" value="NAD(P)H-dep_reductase"/>
</dbReference>
<evidence type="ECO:0000259" key="1">
    <source>
        <dbReference type="Pfam" id="PF03358"/>
    </source>
</evidence>
<name>A0A8J4HDK6_9PROT</name>
<dbReference type="GO" id="GO:0010181">
    <property type="term" value="F:FMN binding"/>
    <property type="evidence" value="ECO:0007669"/>
    <property type="project" value="TreeGrafter"/>
</dbReference>
<dbReference type="Pfam" id="PF03358">
    <property type="entry name" value="FMN_red"/>
    <property type="match status" value="1"/>
</dbReference>
<dbReference type="PANTHER" id="PTHR30543:SF21">
    <property type="entry name" value="NAD(P)H-DEPENDENT FMN REDUCTASE LOT6"/>
    <property type="match status" value="1"/>
</dbReference>
<dbReference type="GO" id="GO:0016491">
    <property type="term" value="F:oxidoreductase activity"/>
    <property type="evidence" value="ECO:0007669"/>
    <property type="project" value="InterPro"/>
</dbReference>
<dbReference type="EMBL" id="DTQM01000203">
    <property type="protein sequence ID" value="HGC43666.1"/>
    <property type="molecule type" value="Genomic_DNA"/>
</dbReference>
<dbReference type="PANTHER" id="PTHR30543">
    <property type="entry name" value="CHROMATE REDUCTASE"/>
    <property type="match status" value="1"/>
</dbReference>
<evidence type="ECO:0000313" key="2">
    <source>
        <dbReference type="EMBL" id="HGC43666.1"/>
    </source>
</evidence>
<gene>
    <name evidence="2" type="ORF">ENY07_10670</name>
</gene>
<dbReference type="InterPro" id="IPR029039">
    <property type="entry name" value="Flavoprotein-like_sf"/>
</dbReference>
<accession>A0A8J4HDK6</accession>
<feature type="domain" description="NADPH-dependent FMN reductase-like" evidence="1">
    <location>
        <begin position="7"/>
        <end position="146"/>
    </location>
</feature>